<comment type="subcellular location">
    <subcellularLocation>
        <location evidence="1">Nucleus</location>
    </subcellularLocation>
</comment>
<gene>
    <name evidence="11" type="ORF">JRQ81_012694</name>
</gene>
<feature type="compositionally biased region" description="Basic and acidic residues" evidence="8">
    <location>
        <begin position="274"/>
        <end position="287"/>
    </location>
</feature>
<dbReference type="PROSITE" id="PS51913">
    <property type="entry name" value="HTH_HARE"/>
    <property type="match status" value="1"/>
</dbReference>
<feature type="compositionally biased region" description="Polar residues" evidence="8">
    <location>
        <begin position="1197"/>
        <end position="1209"/>
    </location>
</feature>
<keyword evidence="3" id="KW-0863">Zinc-finger</keyword>
<dbReference type="InterPro" id="IPR007759">
    <property type="entry name" value="Asxl_HARE-HTH"/>
</dbReference>
<dbReference type="InterPro" id="IPR044867">
    <property type="entry name" value="DEUBAD_dom"/>
</dbReference>
<proteinExistence type="predicted"/>
<feature type="domain" description="DEUBAD" evidence="10">
    <location>
        <begin position="325"/>
        <end position="434"/>
    </location>
</feature>
<feature type="region of interest" description="Disordered" evidence="8">
    <location>
        <begin position="603"/>
        <end position="643"/>
    </location>
</feature>
<feature type="compositionally biased region" description="Basic and acidic residues" evidence="8">
    <location>
        <begin position="626"/>
        <end position="639"/>
    </location>
</feature>
<dbReference type="PANTHER" id="PTHR13578:SF18">
    <property type="entry name" value="POLYCOMB GROUP PROTEIN ASXL3-RELATED"/>
    <property type="match status" value="1"/>
</dbReference>
<feature type="compositionally biased region" description="Polar residues" evidence="8">
    <location>
        <begin position="862"/>
        <end position="873"/>
    </location>
</feature>
<keyword evidence="2" id="KW-0479">Metal-binding</keyword>
<feature type="region of interest" description="Disordered" evidence="8">
    <location>
        <begin position="1181"/>
        <end position="1221"/>
    </location>
</feature>
<keyword evidence="6" id="KW-0804">Transcription</keyword>
<feature type="compositionally biased region" description="Polar residues" evidence="8">
    <location>
        <begin position="290"/>
        <end position="299"/>
    </location>
</feature>
<feature type="region of interest" description="Disordered" evidence="8">
    <location>
        <begin position="448"/>
        <end position="481"/>
    </location>
</feature>
<dbReference type="GO" id="GO:0003682">
    <property type="term" value="F:chromatin binding"/>
    <property type="evidence" value="ECO:0007669"/>
    <property type="project" value="TreeGrafter"/>
</dbReference>
<keyword evidence="4" id="KW-0862">Zinc</keyword>
<feature type="region of interest" description="Disordered" evidence="8">
    <location>
        <begin position="179"/>
        <end position="205"/>
    </location>
</feature>
<name>A0A9Q0Y3P3_9SAUR</name>
<evidence type="ECO:0000256" key="6">
    <source>
        <dbReference type="ARBA" id="ARBA00023163"/>
    </source>
</evidence>
<dbReference type="InterPro" id="IPR024811">
    <property type="entry name" value="ASX/ASX-like"/>
</dbReference>
<reference evidence="11" key="1">
    <citation type="journal article" date="2023" name="DNA Res.">
        <title>Chromosome-level genome assembly of Phrynocephalus forsythii using third-generation DNA sequencing and Hi-C analysis.</title>
        <authorList>
            <person name="Qi Y."/>
            <person name="Zhao W."/>
            <person name="Zhao Y."/>
            <person name="Niu C."/>
            <person name="Cao S."/>
            <person name="Zhang Y."/>
        </authorList>
    </citation>
    <scope>NUCLEOTIDE SEQUENCE</scope>
    <source>
        <tissue evidence="11">Muscle</tissue>
    </source>
</reference>
<feature type="compositionally biased region" description="Polar residues" evidence="8">
    <location>
        <begin position="811"/>
        <end position="829"/>
    </location>
</feature>
<feature type="compositionally biased region" description="Low complexity" evidence="8">
    <location>
        <begin position="678"/>
        <end position="698"/>
    </location>
</feature>
<dbReference type="GO" id="GO:0008270">
    <property type="term" value="F:zinc ion binding"/>
    <property type="evidence" value="ECO:0007669"/>
    <property type="project" value="UniProtKB-KW"/>
</dbReference>
<keyword evidence="5" id="KW-0805">Transcription regulation</keyword>
<protein>
    <recommendedName>
        <fullName evidence="13">Polycomb group protein ASXL3</fullName>
    </recommendedName>
</protein>
<feature type="region of interest" description="Disordered" evidence="8">
    <location>
        <begin position="971"/>
        <end position="1115"/>
    </location>
</feature>
<dbReference type="InterPro" id="IPR028020">
    <property type="entry name" value="ASX_DEUBAD_dom"/>
</dbReference>
<dbReference type="GO" id="GO:0042975">
    <property type="term" value="F:peroxisome proliferator activated receptor binding"/>
    <property type="evidence" value="ECO:0007669"/>
    <property type="project" value="TreeGrafter"/>
</dbReference>
<feature type="domain" description="HTH HARE-type" evidence="9">
    <location>
        <begin position="79"/>
        <end position="154"/>
    </location>
</feature>
<dbReference type="GO" id="GO:0009887">
    <property type="term" value="P:animal organ morphogenesis"/>
    <property type="evidence" value="ECO:0007669"/>
    <property type="project" value="TreeGrafter"/>
</dbReference>
<accession>A0A9Q0Y3P3</accession>
<sequence length="1221" mass="132181">MLEWPSAGSPCERVGQRGEAAVAPDLRGSVGASERASRRCGTGGGDPQAAAATAPFRGRNEVPCRSPCVGGCSGSHFVRSLLATSRSEALEKHPNSPMTAKQILEVIQKEGLKETSGTSPLACLNAMLHTNTRVGDGTFLKIPGKAGLYALKKEDTTCPTDGTLDLSCESELDGTEMAETNNSNGEENGVCPKQAPEEVSSIRDSSLTNASMQSKLVSSFQQHTKKALKQALRQQQKRRNGVSMMVNKTVPRVVLTPLKVSDEQSDSPSGSESKNGEADSSDKEMKHGQKSPTGKQMSQHLKRLKKSGLGHLKWTKAEDIDIETPGSILVNTNLRALINKHTFLSLPQHFQQYLLLLLPEVDRQMGSDGVLRLSSSALNNEFFAYAAQGWKQRLAEGEFTPEMQLRIRQEIEKEKRTEPWKETFFERFYGEKLGMSIEESMKLTSVQNNNKDEDNSVCGSSDLPGPSRESTFDNQEEKSSQLSLLPDRDFCHSLCSREHIPSKELIAEAEDILIPEESVIQEEIAEEVETSICECHVENLKVEQVNSEEPVSPVGITEETETVPVIGNSESYIVMNDVVSTISHIEIKVEERLEYPQEEIPAMSDQLESSSSPSQSASSTNSLNNTEEKDLDSTKELSPDGKYSPVLNGSLFIGGSVAVHMELQSDPDEQSSENACTSETYFSSESPEEPSVSIASPEADTQSTSEEPFTPVSLETASSSDMSCTENTEADSQQKLNDDNLNSSLVSEVSPMPPSPVTSEASLMSNLPLTSEASPVSNLPLPSETSPMSDLPLTSETSSVSSVLLASETSHSNSLMLPSEASPLSNSPMSERFVQERKSPCLSEESLSSLKEETSALSSASQEENLASQQKQLQGAPDVMKSAILESSAVEESQSRNLANQPCRSHIETEKAFMSSVAEHSSSEILKIKNHGPQQRIEKKGAVSQLEVSVLAEVTGCKNTESLPSKFHDKLYASSSTEKFTETGRNKSYKLQGSAQSRFEGSYSSKATEATKSPEIRSESRDLEIPKRKTAEHHGFGICKEKRARIEDDPSHRNTSSSSDREPPPREEPRVPPLKIQLSKIGPPFIIKSQPVSKPEPRASASSSVSSGRNTGARTLADIKARAQQARAQREAAAAAAVAAAASIVSGGLGSPCEGGKTRTLAHIKEQTKAKLFAKHQARAHLLQNNKETKSQHASKEGSSAVDSSTSPETKIEGSTGVNYS</sequence>
<evidence type="ECO:0000256" key="5">
    <source>
        <dbReference type="ARBA" id="ARBA00023015"/>
    </source>
</evidence>
<dbReference type="GO" id="GO:0035517">
    <property type="term" value="C:PR-DUB complex"/>
    <property type="evidence" value="ECO:0007669"/>
    <property type="project" value="TreeGrafter"/>
</dbReference>
<feature type="compositionally biased region" description="Polar residues" evidence="8">
    <location>
        <begin position="760"/>
        <end position="777"/>
    </location>
</feature>
<feature type="region of interest" description="Disordered" evidence="8">
    <location>
        <begin position="227"/>
        <end position="301"/>
    </location>
</feature>
<dbReference type="OrthoDB" id="9348951at2759"/>
<feature type="compositionally biased region" description="Polar residues" evidence="8">
    <location>
        <begin position="890"/>
        <end position="903"/>
    </location>
</feature>
<evidence type="ECO:0000256" key="3">
    <source>
        <dbReference type="ARBA" id="ARBA00022771"/>
    </source>
</evidence>
<evidence type="ECO:0000256" key="1">
    <source>
        <dbReference type="ARBA" id="ARBA00004123"/>
    </source>
</evidence>
<comment type="caution">
    <text evidence="11">The sequence shown here is derived from an EMBL/GenBank/DDBJ whole genome shotgun (WGS) entry which is preliminary data.</text>
</comment>
<dbReference type="Pfam" id="PF05066">
    <property type="entry name" value="HARE-HTH"/>
    <property type="match status" value="1"/>
</dbReference>
<evidence type="ECO:0008006" key="13">
    <source>
        <dbReference type="Google" id="ProtNLM"/>
    </source>
</evidence>
<feature type="compositionally biased region" description="Low complexity" evidence="8">
    <location>
        <begin position="609"/>
        <end position="622"/>
    </location>
</feature>
<dbReference type="Proteomes" id="UP001142489">
    <property type="component" value="Unassembled WGS sequence"/>
</dbReference>
<feature type="compositionally biased region" description="Low complexity" evidence="8">
    <location>
        <begin position="842"/>
        <end position="861"/>
    </location>
</feature>
<evidence type="ECO:0000259" key="10">
    <source>
        <dbReference type="PROSITE" id="PS51916"/>
    </source>
</evidence>
<feature type="compositionally biased region" description="Basic and acidic residues" evidence="8">
    <location>
        <begin position="1012"/>
        <end position="1052"/>
    </location>
</feature>
<dbReference type="PROSITE" id="PS51916">
    <property type="entry name" value="DEUBAD"/>
    <property type="match status" value="1"/>
</dbReference>
<keyword evidence="7" id="KW-0539">Nucleus</keyword>
<feature type="compositionally biased region" description="Basic and acidic residues" evidence="8">
    <location>
        <begin position="1187"/>
        <end position="1196"/>
    </location>
</feature>
<dbReference type="PANTHER" id="PTHR13578">
    <property type="entry name" value="ADDITIONAL SEX COMBS LIKE PROTEIN ASXL"/>
    <property type="match status" value="1"/>
</dbReference>
<evidence type="ECO:0000256" key="7">
    <source>
        <dbReference type="ARBA" id="ARBA00023242"/>
    </source>
</evidence>
<evidence type="ECO:0000256" key="8">
    <source>
        <dbReference type="SAM" id="MobiDB-lite"/>
    </source>
</evidence>
<feature type="compositionally biased region" description="Polar residues" evidence="8">
    <location>
        <begin position="989"/>
        <end position="1011"/>
    </location>
</feature>
<evidence type="ECO:0000313" key="12">
    <source>
        <dbReference type="Proteomes" id="UP001142489"/>
    </source>
</evidence>
<feature type="compositionally biased region" description="Basic and acidic residues" evidence="8">
    <location>
        <begin position="1059"/>
        <end position="1070"/>
    </location>
</feature>
<feature type="region of interest" description="Disordered" evidence="8">
    <location>
        <begin position="1"/>
        <end position="54"/>
    </location>
</feature>
<evidence type="ECO:0000313" key="11">
    <source>
        <dbReference type="EMBL" id="KAJ7338792.1"/>
    </source>
</evidence>
<dbReference type="Pfam" id="PF13919">
    <property type="entry name" value="ASXH"/>
    <property type="match status" value="1"/>
</dbReference>
<dbReference type="EMBL" id="JAPFRF010000003">
    <property type="protein sequence ID" value="KAJ7338792.1"/>
    <property type="molecule type" value="Genomic_DNA"/>
</dbReference>
<dbReference type="AlphaFoldDB" id="A0A9Q0Y3P3"/>
<organism evidence="11 12">
    <name type="scientific">Phrynocephalus forsythii</name>
    <dbReference type="NCBI Taxonomy" id="171643"/>
    <lineage>
        <taxon>Eukaryota</taxon>
        <taxon>Metazoa</taxon>
        <taxon>Chordata</taxon>
        <taxon>Craniata</taxon>
        <taxon>Vertebrata</taxon>
        <taxon>Euteleostomi</taxon>
        <taxon>Lepidosauria</taxon>
        <taxon>Squamata</taxon>
        <taxon>Bifurcata</taxon>
        <taxon>Unidentata</taxon>
        <taxon>Episquamata</taxon>
        <taxon>Toxicofera</taxon>
        <taxon>Iguania</taxon>
        <taxon>Acrodonta</taxon>
        <taxon>Agamidae</taxon>
        <taxon>Agaminae</taxon>
        <taxon>Phrynocephalus</taxon>
    </lineage>
</organism>
<evidence type="ECO:0000259" key="9">
    <source>
        <dbReference type="PROSITE" id="PS51913"/>
    </source>
</evidence>
<dbReference type="GO" id="GO:0045944">
    <property type="term" value="P:positive regulation of transcription by RNA polymerase II"/>
    <property type="evidence" value="ECO:0007669"/>
    <property type="project" value="TreeGrafter"/>
</dbReference>
<evidence type="ECO:0000256" key="2">
    <source>
        <dbReference type="ARBA" id="ARBA00022723"/>
    </source>
</evidence>
<feature type="compositionally biased region" description="Polar residues" evidence="8">
    <location>
        <begin position="699"/>
        <end position="742"/>
    </location>
</feature>
<evidence type="ECO:0000256" key="4">
    <source>
        <dbReference type="ARBA" id="ARBA00022833"/>
    </source>
</evidence>
<feature type="compositionally biased region" description="Low complexity" evidence="8">
    <location>
        <begin position="793"/>
        <end position="810"/>
    </location>
</feature>
<feature type="region of interest" description="Disordered" evidence="8">
    <location>
        <begin position="664"/>
        <end position="904"/>
    </location>
</feature>
<keyword evidence="12" id="KW-1185">Reference proteome</keyword>